<evidence type="ECO:0000259" key="7">
    <source>
        <dbReference type="Pfam" id="PF00394"/>
    </source>
</evidence>
<protein>
    <submittedName>
        <fullName evidence="10">Laccase</fullName>
    </submittedName>
</protein>
<dbReference type="Pfam" id="PF07732">
    <property type="entry name" value="Cu-oxidase_3"/>
    <property type="match status" value="1"/>
</dbReference>
<dbReference type="InParanoid" id="A0A286UIS4"/>
<feature type="domain" description="Plastocyanin-like" evidence="7">
    <location>
        <begin position="179"/>
        <end position="326"/>
    </location>
</feature>
<dbReference type="InterPro" id="IPR011707">
    <property type="entry name" value="Cu-oxidase-like_N"/>
</dbReference>
<dbReference type="STRING" id="2282107.A0A286UIS4"/>
<accession>A0A286UIS4</accession>
<evidence type="ECO:0000256" key="6">
    <source>
        <dbReference type="ARBA" id="ARBA00023180"/>
    </source>
</evidence>
<keyword evidence="4" id="KW-0186">Copper</keyword>
<dbReference type="InterPro" id="IPR001117">
    <property type="entry name" value="Cu-oxidase_2nd"/>
</dbReference>
<keyword evidence="11" id="KW-1185">Reference proteome</keyword>
<dbReference type="Gene3D" id="2.60.40.420">
    <property type="entry name" value="Cupredoxins - blue copper proteins"/>
    <property type="match status" value="3"/>
</dbReference>
<dbReference type="PANTHER" id="PTHR11709:SF511">
    <property type="entry name" value="LACCASE"/>
    <property type="match status" value="1"/>
</dbReference>
<sequence length="542" mass="60008">MSAAHYFFMFRWQAGTQIMTGILAQTEVEQDTCDDNTSGTVEYPLNIYNAMVSPDGYERSAVTAGGGVIGSLIHGKKGDRFLINVTDSLNDPSMRRSTSVHWHGITQKHSTEMDGAALVSQCPIVPGHSFLYNFTVPDQTGTYWYHSHVSTQYCDGLRGPLIIYDPEDPHKDLYDVDDESTVITLNDWYHKVAPSAYPGTTGRFPLCDSTLINGRGRWHENPTSNLSVIRAQPGKRHRFRLINMSCDPAYTFSIDGHKMTIIEVDGVETEPVTVDSLKIFASQRYSVVVTMDKPVDNYWIRAIPSISSNSTTEDGLNSAILRYDGAPDEEPCASEDDDSTDLIEMNESDLHPLINPGAPGEPYIGGADLTLNLSIAFQNGSYYVNNATFKSPSVPVLLQILSGSTNAHDLLPSGSVYTLPLNKTIEIVIPGGGNHPFHLHGHVFDVVRVAGNSTYNYANPVRRDTVNIGGEDDLVTFRFRTDNPGPYFLHCHIDWHLEAGLAVVFAEAPEEVKSHNEINDDWYDLCPIYNQNNPDLALQSTK</sequence>
<dbReference type="InterPro" id="IPR002355">
    <property type="entry name" value="Cu_oxidase_Cu_BS"/>
</dbReference>
<comment type="similarity">
    <text evidence="1">Belongs to the multicopper oxidase family.</text>
</comment>
<dbReference type="Pfam" id="PF00394">
    <property type="entry name" value="Cu-oxidase"/>
    <property type="match status" value="1"/>
</dbReference>
<feature type="domain" description="Plastocyanin-like" evidence="9">
    <location>
        <begin position="50"/>
        <end position="167"/>
    </location>
</feature>
<proteinExistence type="inferred from homology"/>
<keyword evidence="2" id="KW-0479">Metal-binding</keyword>
<dbReference type="InterPro" id="IPR008972">
    <property type="entry name" value="Cupredoxin"/>
</dbReference>
<dbReference type="Pfam" id="PF07731">
    <property type="entry name" value="Cu-oxidase_2"/>
    <property type="match status" value="1"/>
</dbReference>
<evidence type="ECO:0000256" key="3">
    <source>
        <dbReference type="ARBA" id="ARBA00023002"/>
    </source>
</evidence>
<dbReference type="GO" id="GO:0005507">
    <property type="term" value="F:copper ion binding"/>
    <property type="evidence" value="ECO:0007669"/>
    <property type="project" value="InterPro"/>
</dbReference>
<evidence type="ECO:0000256" key="5">
    <source>
        <dbReference type="ARBA" id="ARBA00023157"/>
    </source>
</evidence>
<dbReference type="InterPro" id="IPR033138">
    <property type="entry name" value="Cu_oxidase_CS"/>
</dbReference>
<comment type="caution">
    <text evidence="10">The sequence shown here is derived from an EMBL/GenBank/DDBJ whole genome shotgun (WGS) entry which is preliminary data.</text>
</comment>
<dbReference type="PANTHER" id="PTHR11709">
    <property type="entry name" value="MULTI-COPPER OXIDASE"/>
    <property type="match status" value="1"/>
</dbReference>
<reference evidence="10 11" key="1">
    <citation type="journal article" date="2017" name="Mol. Ecol.">
        <title>Comparative and population genomic landscape of Phellinus noxius: A hypervariable fungus causing root rot in trees.</title>
        <authorList>
            <person name="Chung C.L."/>
            <person name="Lee T.J."/>
            <person name="Akiba M."/>
            <person name="Lee H.H."/>
            <person name="Kuo T.H."/>
            <person name="Liu D."/>
            <person name="Ke H.M."/>
            <person name="Yokoi T."/>
            <person name="Roa M.B."/>
            <person name="Lu M.J."/>
            <person name="Chang Y.Y."/>
            <person name="Ann P.J."/>
            <person name="Tsai J.N."/>
            <person name="Chen C.Y."/>
            <person name="Tzean S.S."/>
            <person name="Ota Y."/>
            <person name="Hattori T."/>
            <person name="Sahashi N."/>
            <person name="Liou R.F."/>
            <person name="Kikuchi T."/>
            <person name="Tsai I.J."/>
        </authorList>
    </citation>
    <scope>NUCLEOTIDE SEQUENCE [LARGE SCALE GENOMIC DNA]</scope>
    <source>
        <strain evidence="10 11">FFPRI411160</strain>
    </source>
</reference>
<dbReference type="SUPFAM" id="SSF49503">
    <property type="entry name" value="Cupredoxins"/>
    <property type="match status" value="3"/>
</dbReference>
<evidence type="ECO:0000313" key="11">
    <source>
        <dbReference type="Proteomes" id="UP000217199"/>
    </source>
</evidence>
<keyword evidence="6" id="KW-0325">Glycoprotein</keyword>
<evidence type="ECO:0000313" key="10">
    <source>
        <dbReference type="EMBL" id="PAV19500.1"/>
    </source>
</evidence>
<dbReference type="InterPro" id="IPR011706">
    <property type="entry name" value="Cu-oxidase_C"/>
</dbReference>
<feature type="domain" description="Plastocyanin-like" evidence="8">
    <location>
        <begin position="391"/>
        <end position="510"/>
    </location>
</feature>
<name>A0A286UIS4_9AGAM</name>
<dbReference type="PROSITE" id="PS00080">
    <property type="entry name" value="MULTICOPPER_OXIDASE2"/>
    <property type="match status" value="1"/>
</dbReference>
<dbReference type="CDD" id="cd13903">
    <property type="entry name" value="CuRO_3_Tv-LCC_like"/>
    <property type="match status" value="1"/>
</dbReference>
<gene>
    <name evidence="10" type="ORF">PNOK_0443400</name>
</gene>
<dbReference type="FunFam" id="2.60.40.420:FF:000045">
    <property type="entry name" value="Laccase 2"/>
    <property type="match status" value="1"/>
</dbReference>
<organism evidence="10 11">
    <name type="scientific">Pyrrhoderma noxium</name>
    <dbReference type="NCBI Taxonomy" id="2282107"/>
    <lineage>
        <taxon>Eukaryota</taxon>
        <taxon>Fungi</taxon>
        <taxon>Dikarya</taxon>
        <taxon>Basidiomycota</taxon>
        <taxon>Agaricomycotina</taxon>
        <taxon>Agaricomycetes</taxon>
        <taxon>Hymenochaetales</taxon>
        <taxon>Hymenochaetaceae</taxon>
        <taxon>Pyrrhoderma</taxon>
    </lineage>
</organism>
<dbReference type="Proteomes" id="UP000217199">
    <property type="component" value="Unassembled WGS sequence"/>
</dbReference>
<evidence type="ECO:0000256" key="1">
    <source>
        <dbReference type="ARBA" id="ARBA00010609"/>
    </source>
</evidence>
<dbReference type="InterPro" id="IPR045087">
    <property type="entry name" value="Cu-oxidase_fam"/>
</dbReference>
<dbReference type="EMBL" id="NBII01000004">
    <property type="protein sequence ID" value="PAV19500.1"/>
    <property type="molecule type" value="Genomic_DNA"/>
</dbReference>
<evidence type="ECO:0000256" key="4">
    <source>
        <dbReference type="ARBA" id="ARBA00023008"/>
    </source>
</evidence>
<keyword evidence="3" id="KW-0560">Oxidoreductase</keyword>
<keyword evidence="5" id="KW-1015">Disulfide bond</keyword>
<dbReference type="GO" id="GO:0016491">
    <property type="term" value="F:oxidoreductase activity"/>
    <property type="evidence" value="ECO:0007669"/>
    <property type="project" value="UniProtKB-KW"/>
</dbReference>
<evidence type="ECO:0000259" key="9">
    <source>
        <dbReference type="Pfam" id="PF07732"/>
    </source>
</evidence>
<dbReference type="AlphaFoldDB" id="A0A286UIS4"/>
<dbReference type="OrthoDB" id="2121828at2759"/>
<evidence type="ECO:0000256" key="2">
    <source>
        <dbReference type="ARBA" id="ARBA00022723"/>
    </source>
</evidence>
<evidence type="ECO:0000259" key="8">
    <source>
        <dbReference type="Pfam" id="PF07731"/>
    </source>
</evidence>
<dbReference type="PROSITE" id="PS00079">
    <property type="entry name" value="MULTICOPPER_OXIDASE1"/>
    <property type="match status" value="2"/>
</dbReference>